<reference evidence="2 3" key="1">
    <citation type="journal article" date="2020" name="Nat. Food">
        <title>A phased Vanilla planifolia genome enables genetic improvement of flavour and production.</title>
        <authorList>
            <person name="Hasing T."/>
            <person name="Tang H."/>
            <person name="Brym M."/>
            <person name="Khazi F."/>
            <person name="Huang T."/>
            <person name="Chambers A.H."/>
        </authorList>
    </citation>
    <scope>NUCLEOTIDE SEQUENCE [LARGE SCALE GENOMIC DNA]</scope>
    <source>
        <tissue evidence="2">Leaf</tissue>
    </source>
</reference>
<sequence>MVRSKSSAMDSPQNLPSPVYREQVPQAVKRLGSGWAEEMDGADMSSTEEGEWMETVRSKKDDEAEDDQGGIVKERCRPSFFCLDAAEELPDRLWTPPQRWRRCPATCEPPMGSRISAAHFPHRRCLTPLNRGEEADDAVTRPNDLKFLGESGSLGEKREEEDESGLR</sequence>
<organism evidence="2 3">
    <name type="scientific">Vanilla planifolia</name>
    <name type="common">Vanilla</name>
    <dbReference type="NCBI Taxonomy" id="51239"/>
    <lineage>
        <taxon>Eukaryota</taxon>
        <taxon>Viridiplantae</taxon>
        <taxon>Streptophyta</taxon>
        <taxon>Embryophyta</taxon>
        <taxon>Tracheophyta</taxon>
        <taxon>Spermatophyta</taxon>
        <taxon>Magnoliopsida</taxon>
        <taxon>Liliopsida</taxon>
        <taxon>Asparagales</taxon>
        <taxon>Orchidaceae</taxon>
        <taxon>Vanilloideae</taxon>
        <taxon>Vanilleae</taxon>
        <taxon>Vanilla</taxon>
    </lineage>
</organism>
<feature type="compositionally biased region" description="Polar residues" evidence="1">
    <location>
        <begin position="1"/>
        <end position="16"/>
    </location>
</feature>
<comment type="caution">
    <text evidence="2">The sequence shown here is derived from an EMBL/GenBank/DDBJ whole genome shotgun (WGS) entry which is preliminary data.</text>
</comment>
<evidence type="ECO:0000313" key="2">
    <source>
        <dbReference type="EMBL" id="KAG0495083.1"/>
    </source>
</evidence>
<evidence type="ECO:0000256" key="1">
    <source>
        <dbReference type="SAM" id="MobiDB-lite"/>
    </source>
</evidence>
<dbReference type="AlphaFoldDB" id="A0A835VFB6"/>
<accession>A0A835VFB6</accession>
<feature type="region of interest" description="Disordered" evidence="1">
    <location>
        <begin position="1"/>
        <end position="71"/>
    </location>
</feature>
<feature type="region of interest" description="Disordered" evidence="1">
    <location>
        <begin position="129"/>
        <end position="167"/>
    </location>
</feature>
<protein>
    <submittedName>
        <fullName evidence="2">Uncharacterized protein</fullName>
    </submittedName>
</protein>
<dbReference type="EMBL" id="JADCNM010000002">
    <property type="protein sequence ID" value="KAG0495083.1"/>
    <property type="molecule type" value="Genomic_DNA"/>
</dbReference>
<gene>
    <name evidence="2" type="ORF">HPP92_006077</name>
</gene>
<feature type="compositionally biased region" description="Acidic residues" evidence="1">
    <location>
        <begin position="37"/>
        <end position="52"/>
    </location>
</feature>
<name>A0A835VFB6_VANPL</name>
<dbReference type="Proteomes" id="UP000639772">
    <property type="component" value="Unassembled WGS sequence"/>
</dbReference>
<proteinExistence type="predicted"/>
<evidence type="ECO:0000313" key="3">
    <source>
        <dbReference type="Proteomes" id="UP000639772"/>
    </source>
</evidence>